<dbReference type="AlphaFoldDB" id="A0A327MBG9"/>
<dbReference type="SUPFAM" id="SSF52172">
    <property type="entry name" value="CheY-like"/>
    <property type="match status" value="1"/>
</dbReference>
<sequence length="228" mass="24581">MPPFQPYCRRKAAAEPPAWPAPAMTMRGGSSLTRVLPPLEARMTHWRRRRRQGTLRRATPAVAGWGVTFSGTGERAAMAGVGAIRIVPGGPIPAGADPGPAAEVVMRRQRVLIVEDDPLVAIDIETIVLSAADAEIAVASSVREARRALGERSFDAAFLDIDVLDGKTFDLARHLADQGTPFAFVSGARREEVPAVLREAPFLPKPYDPQEIERTYLDRLAARGGSAP</sequence>
<protein>
    <recommendedName>
        <fullName evidence="2">Response regulatory domain-containing protein</fullName>
    </recommendedName>
</protein>
<proteinExistence type="predicted"/>
<organism evidence="3 4">
    <name type="scientific">Roseicella frigidaeris</name>
    <dbReference type="NCBI Taxonomy" id="2230885"/>
    <lineage>
        <taxon>Bacteria</taxon>
        <taxon>Pseudomonadati</taxon>
        <taxon>Pseudomonadota</taxon>
        <taxon>Alphaproteobacteria</taxon>
        <taxon>Acetobacterales</taxon>
        <taxon>Roseomonadaceae</taxon>
        <taxon>Roseicella</taxon>
    </lineage>
</organism>
<feature type="domain" description="Response regulatory" evidence="2">
    <location>
        <begin position="110"/>
        <end position="220"/>
    </location>
</feature>
<name>A0A327MBG9_9PROT</name>
<reference evidence="4" key="1">
    <citation type="submission" date="2018-06" db="EMBL/GenBank/DDBJ databases">
        <authorList>
            <person name="Khan S.A."/>
        </authorList>
    </citation>
    <scope>NUCLEOTIDE SEQUENCE [LARGE SCALE GENOMIC DNA]</scope>
    <source>
        <strain evidence="4">DB-1506</strain>
    </source>
</reference>
<evidence type="ECO:0000256" key="1">
    <source>
        <dbReference type="PROSITE-ProRule" id="PRU00169"/>
    </source>
</evidence>
<evidence type="ECO:0000259" key="2">
    <source>
        <dbReference type="PROSITE" id="PS50110"/>
    </source>
</evidence>
<gene>
    <name evidence="3" type="ORF">DOO78_19035</name>
</gene>
<evidence type="ECO:0000313" key="4">
    <source>
        <dbReference type="Proteomes" id="UP000249065"/>
    </source>
</evidence>
<dbReference type="EMBL" id="QLIX01000017">
    <property type="protein sequence ID" value="RAI57498.1"/>
    <property type="molecule type" value="Genomic_DNA"/>
</dbReference>
<dbReference type="OrthoDB" id="582170at2"/>
<feature type="modified residue" description="4-aspartylphosphate" evidence="1">
    <location>
        <position position="160"/>
    </location>
</feature>
<keyword evidence="1" id="KW-0597">Phosphoprotein</keyword>
<keyword evidence="4" id="KW-1185">Reference proteome</keyword>
<dbReference type="Proteomes" id="UP000249065">
    <property type="component" value="Unassembled WGS sequence"/>
</dbReference>
<dbReference type="Pfam" id="PF00072">
    <property type="entry name" value="Response_reg"/>
    <property type="match status" value="1"/>
</dbReference>
<evidence type="ECO:0000313" key="3">
    <source>
        <dbReference type="EMBL" id="RAI57498.1"/>
    </source>
</evidence>
<dbReference type="InterPro" id="IPR001789">
    <property type="entry name" value="Sig_transdc_resp-reg_receiver"/>
</dbReference>
<dbReference type="InterPro" id="IPR011006">
    <property type="entry name" value="CheY-like_superfamily"/>
</dbReference>
<comment type="caution">
    <text evidence="3">The sequence shown here is derived from an EMBL/GenBank/DDBJ whole genome shotgun (WGS) entry which is preliminary data.</text>
</comment>
<dbReference type="Gene3D" id="3.40.50.2300">
    <property type="match status" value="1"/>
</dbReference>
<dbReference type="GO" id="GO:0000160">
    <property type="term" value="P:phosphorelay signal transduction system"/>
    <property type="evidence" value="ECO:0007669"/>
    <property type="project" value="InterPro"/>
</dbReference>
<accession>A0A327MBG9</accession>
<dbReference type="SMART" id="SM00448">
    <property type="entry name" value="REC"/>
    <property type="match status" value="1"/>
</dbReference>
<dbReference type="PROSITE" id="PS50110">
    <property type="entry name" value="RESPONSE_REGULATORY"/>
    <property type="match status" value="1"/>
</dbReference>